<reference evidence="3" key="1">
    <citation type="submission" date="2015-09" db="EMBL/GenBank/DDBJ databases">
        <authorList>
            <consortium name="Pathogen Informatics"/>
        </authorList>
    </citation>
    <scope>NUCLEOTIDE SEQUENCE [LARGE SCALE GENOMIC DNA]</scope>
    <source>
        <strain evidence="3">Lake Konstanz</strain>
    </source>
</reference>
<proteinExistence type="predicted"/>
<organism evidence="2 3">
    <name type="scientific">Bodo saltans</name>
    <name type="common">Flagellated protozoan</name>
    <dbReference type="NCBI Taxonomy" id="75058"/>
    <lineage>
        <taxon>Eukaryota</taxon>
        <taxon>Discoba</taxon>
        <taxon>Euglenozoa</taxon>
        <taxon>Kinetoplastea</taxon>
        <taxon>Metakinetoplastina</taxon>
        <taxon>Eubodonida</taxon>
        <taxon>Bodonidae</taxon>
        <taxon>Bodo</taxon>
    </lineage>
</organism>
<keyword evidence="3" id="KW-1185">Reference proteome</keyword>
<dbReference type="Pfam" id="PF00644">
    <property type="entry name" value="PARP"/>
    <property type="match status" value="1"/>
</dbReference>
<gene>
    <name evidence="2" type="ORF">BSAL_55790</name>
</gene>
<protein>
    <submittedName>
        <fullName evidence="2">Poly (ADP-ribose) polymerase, putative</fullName>
    </submittedName>
</protein>
<dbReference type="Proteomes" id="UP000051952">
    <property type="component" value="Unassembled WGS sequence"/>
</dbReference>
<dbReference type="AlphaFoldDB" id="A0A0S4IJ37"/>
<dbReference type="GO" id="GO:0003950">
    <property type="term" value="F:NAD+ poly-ADP-ribosyltransferase activity"/>
    <property type="evidence" value="ECO:0007669"/>
    <property type="project" value="InterPro"/>
</dbReference>
<feature type="non-terminal residue" evidence="2">
    <location>
        <position position="205"/>
    </location>
</feature>
<sequence length="205" mass="21948">MEPLLQRATQFVNDQQYFQRGVGRAHFIPNPCMIASCSAFQRFAKGASLTQLLDISAQCQIAFHGTAKEAVGAICCRGFDVARRHGQAHGPGEYFGATADISASYARGSEQMIVCALITNKVANCQGGSILVVNNPTNDPSQTFVIPLGVVLFGATTLNHQLAPGGRLGEDVFSCTYPKQDASLAQGKQLVDTARRRCSEPISPE</sequence>
<accession>A0A0S4IJ37</accession>
<dbReference type="InterPro" id="IPR012317">
    <property type="entry name" value="Poly(ADP-ribose)pol_cat_dom"/>
</dbReference>
<evidence type="ECO:0000313" key="2">
    <source>
        <dbReference type="EMBL" id="CUE74589.1"/>
    </source>
</evidence>
<name>A0A0S4IJ37_BODSA</name>
<evidence type="ECO:0000259" key="1">
    <source>
        <dbReference type="Pfam" id="PF00644"/>
    </source>
</evidence>
<dbReference type="OrthoDB" id="9989552at2759"/>
<dbReference type="VEuPathDB" id="TriTrypDB:BSAL_55790"/>
<dbReference type="Gene3D" id="3.90.228.10">
    <property type="match status" value="1"/>
</dbReference>
<evidence type="ECO:0000313" key="3">
    <source>
        <dbReference type="Proteomes" id="UP000051952"/>
    </source>
</evidence>
<dbReference type="SUPFAM" id="SSF56399">
    <property type="entry name" value="ADP-ribosylation"/>
    <property type="match status" value="1"/>
</dbReference>
<dbReference type="EMBL" id="CYKH01000166">
    <property type="protein sequence ID" value="CUE74589.1"/>
    <property type="molecule type" value="Genomic_DNA"/>
</dbReference>
<feature type="domain" description="PARP catalytic" evidence="1">
    <location>
        <begin position="42"/>
        <end position="126"/>
    </location>
</feature>